<feature type="compositionally biased region" description="Polar residues" evidence="5">
    <location>
        <begin position="1023"/>
        <end position="1040"/>
    </location>
</feature>
<keyword evidence="3" id="KW-0378">Hydrolase</keyword>
<organism evidence="8 9">
    <name type="scientific">Porites lobata</name>
    <dbReference type="NCBI Taxonomy" id="104759"/>
    <lineage>
        <taxon>Eukaryota</taxon>
        <taxon>Metazoa</taxon>
        <taxon>Cnidaria</taxon>
        <taxon>Anthozoa</taxon>
        <taxon>Hexacorallia</taxon>
        <taxon>Scleractinia</taxon>
        <taxon>Fungiina</taxon>
        <taxon>Poritidae</taxon>
        <taxon>Porites</taxon>
    </lineage>
</organism>
<dbReference type="PANTHER" id="PTHR35385:SF2">
    <property type="entry name" value="PROTEIN B, PUTATIVE-RELATED"/>
    <property type="match status" value="1"/>
</dbReference>
<evidence type="ECO:0000256" key="2">
    <source>
        <dbReference type="ARBA" id="ARBA00022670"/>
    </source>
</evidence>
<evidence type="ECO:0000256" key="4">
    <source>
        <dbReference type="PROSITE-ProRule" id="PRU00325"/>
    </source>
</evidence>
<dbReference type="PROSITE" id="PS50966">
    <property type="entry name" value="ZF_SWIM"/>
    <property type="match status" value="1"/>
</dbReference>
<keyword evidence="9" id="KW-1185">Reference proteome</keyword>
<gene>
    <name evidence="8" type="ORF">PLOB_00046944</name>
</gene>
<dbReference type="InterPro" id="IPR038765">
    <property type="entry name" value="Papain-like_cys_pep_sf"/>
</dbReference>
<accession>A0ABN8PUX7</accession>
<dbReference type="SUPFAM" id="SSF54001">
    <property type="entry name" value="Cysteine proteinases"/>
    <property type="match status" value="1"/>
</dbReference>
<dbReference type="Proteomes" id="UP001159405">
    <property type="component" value="Unassembled WGS sequence"/>
</dbReference>
<sequence length="1062" mass="121348">MTYCIRIFQHQTILCPALHGDHWCLVDIEMKQKRMVYLDSLYNGVGALTAFKRFTNFLECVFVSQSKVIDWKEWQYYVIPSTEIEQQSNSVDCGVFIVKWAQHIAEGRPLDFSQKQIIDFRYSLILDIANGGPLCNISTEPDHHSVECYGLSKDSVIDTNSSCTSLKGKAQKTPYPSDSDSDFESPKKRPKKDPESNSHITRCNTTASHIDDHTYAKDADQADSSRSHQIPQSVQKVLPTGYQYSCHEFREIPSQNFTGAPQENFYVKLSLSNITTKQDVDQWLQQFTTSSNIKYNAQSGYKRKGIKVIYARWYICQCKRKKLTKKQVAAKEAALKRKEKRHRTHKDNSDKEGCKLHLLSKAREKKTDCDSKLFIRINRKKSTSMPFLCEIELWWNHNHSVDCFHLTSFCPILPATKETFFAYFEEGISASEAFHLHETLLMKDPVTLMLLADRRMCPSLRDINNLHDKWLVEKKDPSNGSVMFDRLEEIVDDYNKDNADKGGKCNLQRVNGNGPDKQDLILSICTPLMSRVHETRQAGEMAFMDSSGSLDRYNNPVFFMCTHHPCGALPLGVWVTSSQSQPCLENCLEKLKFILPSHAFGGKDPQKGPDIFMTDDDTGQRQALRDDKQHLMSIMQDLVFAKTQQEFEEIEQIFPSYTVLQKYSPYKEYLNKAIGRRKEWALSYRGNLRTRGNNIDNYTESMIFVFKCVVLRRMGAYNLIELFKFITEDLEMYFQRKLLSLTFGKPENLHLAARCFGRLASSVSQRTITIDEKNPSKFHVPSWEDSNIIYTVDCTIGTCTCPQGTSGNACPHKAAVALKFGISNINFVPQTAKERFNLAILAVGNNNNFSVTQFVSLHQKEIESSPHFYKDQVKDHDEQQVILPSMPADSQESIGTETNDNCISSQTDANLPDAELPVDQIIRLHQQVSQDIQYKLRTSDTNFRFCYYKYLTLYRRITSKCRGQAPIASLATAYAQFGKDRGGNYLPVLHNDSRIKVQPTAISRRKSGIKSTSAQPSGRRPMLSNSSKDANIKVTKTFNSQKRKRNLAHNIKKNLPNAGPKR</sequence>
<dbReference type="PROSITE" id="PS50600">
    <property type="entry name" value="ULP_PROTEASE"/>
    <property type="match status" value="1"/>
</dbReference>
<evidence type="ECO:0000256" key="1">
    <source>
        <dbReference type="ARBA" id="ARBA00005234"/>
    </source>
</evidence>
<feature type="compositionally biased region" description="Polar residues" evidence="5">
    <location>
        <begin position="197"/>
        <end position="207"/>
    </location>
</feature>
<evidence type="ECO:0000256" key="5">
    <source>
        <dbReference type="SAM" id="MobiDB-lite"/>
    </source>
</evidence>
<keyword evidence="4" id="KW-0863">Zinc-finger</keyword>
<dbReference type="PANTHER" id="PTHR35385">
    <property type="entry name" value="PROTEIN B, PUTATIVE-RELATED-RELATED"/>
    <property type="match status" value="1"/>
</dbReference>
<protein>
    <recommendedName>
        <fullName evidence="10">SWIM-type domain-containing protein</fullName>
    </recommendedName>
</protein>
<comment type="similarity">
    <text evidence="1">Belongs to the peptidase C48 family.</text>
</comment>
<evidence type="ECO:0000313" key="8">
    <source>
        <dbReference type="EMBL" id="CAH3149031.1"/>
    </source>
</evidence>
<feature type="region of interest" description="Disordered" evidence="5">
    <location>
        <begin position="1001"/>
        <end position="1046"/>
    </location>
</feature>
<keyword evidence="4" id="KW-0479">Metal-binding</keyword>
<feature type="domain" description="Ubiquitin-like protease family profile" evidence="6">
    <location>
        <begin position="1"/>
        <end position="104"/>
    </location>
</feature>
<feature type="compositionally biased region" description="Basic and acidic residues" evidence="5">
    <location>
        <begin position="184"/>
        <end position="196"/>
    </location>
</feature>
<evidence type="ECO:0008006" key="10">
    <source>
        <dbReference type="Google" id="ProtNLM"/>
    </source>
</evidence>
<dbReference type="EMBL" id="CALNXK010000085">
    <property type="protein sequence ID" value="CAH3149031.1"/>
    <property type="molecule type" value="Genomic_DNA"/>
</dbReference>
<keyword evidence="2" id="KW-0645">Protease</keyword>
<name>A0ABN8PUX7_9CNID</name>
<feature type="region of interest" description="Disordered" evidence="5">
    <location>
        <begin position="165"/>
        <end position="207"/>
    </location>
</feature>
<keyword evidence="4" id="KW-0862">Zinc</keyword>
<evidence type="ECO:0000259" key="6">
    <source>
        <dbReference type="PROSITE" id="PS50600"/>
    </source>
</evidence>
<reference evidence="8 9" key="1">
    <citation type="submission" date="2022-05" db="EMBL/GenBank/DDBJ databases">
        <authorList>
            <consortium name="Genoscope - CEA"/>
            <person name="William W."/>
        </authorList>
    </citation>
    <scope>NUCLEOTIDE SEQUENCE [LARGE SCALE GENOMIC DNA]</scope>
</reference>
<dbReference type="InterPro" id="IPR003653">
    <property type="entry name" value="Peptidase_C48_C"/>
</dbReference>
<feature type="domain" description="SWIM-type" evidence="7">
    <location>
        <begin position="790"/>
        <end position="821"/>
    </location>
</feature>
<dbReference type="Gene3D" id="3.40.395.10">
    <property type="entry name" value="Adenoviral Proteinase, Chain A"/>
    <property type="match status" value="1"/>
</dbReference>
<comment type="caution">
    <text evidence="8">The sequence shown here is derived from an EMBL/GenBank/DDBJ whole genome shotgun (WGS) entry which is preliminary data.</text>
</comment>
<proteinExistence type="inferred from homology"/>
<dbReference type="Pfam" id="PF02902">
    <property type="entry name" value="Peptidase_C48"/>
    <property type="match status" value="1"/>
</dbReference>
<dbReference type="InterPro" id="IPR007527">
    <property type="entry name" value="Znf_SWIM"/>
</dbReference>
<evidence type="ECO:0000259" key="7">
    <source>
        <dbReference type="PROSITE" id="PS50966"/>
    </source>
</evidence>
<evidence type="ECO:0000256" key="3">
    <source>
        <dbReference type="ARBA" id="ARBA00022801"/>
    </source>
</evidence>
<evidence type="ECO:0000313" key="9">
    <source>
        <dbReference type="Proteomes" id="UP001159405"/>
    </source>
</evidence>